<reference evidence="1" key="1">
    <citation type="submission" date="2023-06" db="EMBL/GenBank/DDBJ databases">
        <authorList>
            <person name="Kurt Z."/>
        </authorList>
    </citation>
    <scope>NUCLEOTIDE SEQUENCE</scope>
</reference>
<evidence type="ECO:0000313" key="2">
    <source>
        <dbReference type="EMBL" id="CAL5984119.1"/>
    </source>
</evidence>
<sequence length="106" mass="11765">MTSPRFVIFVQIVESALQDTGYQKSDIGRLLFGAAQLDCLDHCVCPQPGSKTPCLGKCARTDWFPLLCMRFLAGRKRQKKYCLQSKLGNTLCALLASYGHPQLALL</sequence>
<dbReference type="AlphaFoldDB" id="A0AA86R0U4"/>
<keyword evidence="3" id="KW-1185">Reference proteome</keyword>
<dbReference type="Proteomes" id="UP001642409">
    <property type="component" value="Unassembled WGS sequence"/>
</dbReference>
<gene>
    <name evidence="1" type="ORF">HINF_LOCUS48220</name>
    <name evidence="2" type="ORF">HINF_LOCUS7956</name>
</gene>
<name>A0AA86R0U4_9EUKA</name>
<reference evidence="2 3" key="2">
    <citation type="submission" date="2024-07" db="EMBL/GenBank/DDBJ databases">
        <authorList>
            <person name="Akdeniz Z."/>
        </authorList>
    </citation>
    <scope>NUCLEOTIDE SEQUENCE [LARGE SCALE GENOMIC DNA]</scope>
</reference>
<comment type="caution">
    <text evidence="1">The sequence shown here is derived from an EMBL/GenBank/DDBJ whole genome shotgun (WGS) entry which is preliminary data.</text>
</comment>
<dbReference type="EMBL" id="CATOUU010000931">
    <property type="protein sequence ID" value="CAI9960575.1"/>
    <property type="molecule type" value="Genomic_DNA"/>
</dbReference>
<proteinExistence type="predicted"/>
<dbReference type="EMBL" id="CAXDID020000016">
    <property type="protein sequence ID" value="CAL5984119.1"/>
    <property type="molecule type" value="Genomic_DNA"/>
</dbReference>
<evidence type="ECO:0000313" key="1">
    <source>
        <dbReference type="EMBL" id="CAI9960575.1"/>
    </source>
</evidence>
<evidence type="ECO:0000313" key="3">
    <source>
        <dbReference type="Proteomes" id="UP001642409"/>
    </source>
</evidence>
<organism evidence="1">
    <name type="scientific">Hexamita inflata</name>
    <dbReference type="NCBI Taxonomy" id="28002"/>
    <lineage>
        <taxon>Eukaryota</taxon>
        <taxon>Metamonada</taxon>
        <taxon>Diplomonadida</taxon>
        <taxon>Hexamitidae</taxon>
        <taxon>Hexamitinae</taxon>
        <taxon>Hexamita</taxon>
    </lineage>
</organism>
<protein>
    <submittedName>
        <fullName evidence="2">Hypothetical_protein</fullName>
    </submittedName>
</protein>
<accession>A0AA86R0U4</accession>